<dbReference type="Pfam" id="PF12069">
    <property type="entry name" value="DUF3549"/>
    <property type="match status" value="1"/>
</dbReference>
<accession>A0AA37SWD7</accession>
<protein>
    <recommendedName>
        <fullName evidence="3">DUF3549 domain-containing protein</fullName>
    </recommendedName>
</protein>
<keyword evidence="2" id="KW-1185">Reference proteome</keyword>
<gene>
    <name evidence="1" type="ORF">GCM10007852_17500</name>
</gene>
<dbReference type="EMBL" id="BSOT01000005">
    <property type="protein sequence ID" value="GLR70842.1"/>
    <property type="molecule type" value="Genomic_DNA"/>
</dbReference>
<evidence type="ECO:0008006" key="3">
    <source>
        <dbReference type="Google" id="ProtNLM"/>
    </source>
</evidence>
<proteinExistence type="predicted"/>
<sequence length="349" mass="39976">MQEARSISTISEFLLHAGTEYIVLDVSRGIRIVDNQRFFEYENCTHAFPHPRQTHAWLCIMFWNKKLNSEHYIWYVKLPVDENSLIVAAARDQFLQIVVDSLGKSIDDEQRLKHGLPENPCVFTPSQQMRADCNAKFKKYLADNDVEDAFKPLDDSSTWTYLQAPSVQRWETLSVQNIADIIVFADQTDIEECLLKHLEQYPGPVLNCILSTLEGISISEKLSKYLGSLFYKYTQEQALILRALTNGNLNIKTQLIDDILATNDKLDVELLVVIAGRHWHLLRDSERLSRYMKKVAEAMPDFTLFKGIYSDLVQIPSVRDHLLDFLRNPERSDVVASAIGDLLSSTGHV</sequence>
<dbReference type="RefSeq" id="WP_284217120.1">
    <property type="nucleotide sequence ID" value="NZ_BSOT01000005.1"/>
</dbReference>
<reference evidence="1" key="1">
    <citation type="journal article" date="2014" name="Int. J. Syst. Evol. Microbiol.">
        <title>Complete genome sequence of Corynebacterium casei LMG S-19264T (=DSM 44701T), isolated from a smear-ripened cheese.</title>
        <authorList>
            <consortium name="US DOE Joint Genome Institute (JGI-PGF)"/>
            <person name="Walter F."/>
            <person name="Albersmeier A."/>
            <person name="Kalinowski J."/>
            <person name="Ruckert C."/>
        </authorList>
    </citation>
    <scope>NUCLEOTIDE SEQUENCE</scope>
    <source>
        <strain evidence="1">NBRC 110023</strain>
    </source>
</reference>
<evidence type="ECO:0000313" key="1">
    <source>
        <dbReference type="EMBL" id="GLR70842.1"/>
    </source>
</evidence>
<organism evidence="1 2">
    <name type="scientific">Agaribacter marinus</name>
    <dbReference type="NCBI Taxonomy" id="1431249"/>
    <lineage>
        <taxon>Bacteria</taxon>
        <taxon>Pseudomonadati</taxon>
        <taxon>Pseudomonadota</taxon>
        <taxon>Gammaproteobacteria</taxon>
        <taxon>Alteromonadales</taxon>
        <taxon>Alteromonadaceae</taxon>
        <taxon>Agaribacter</taxon>
    </lineage>
</organism>
<dbReference type="Proteomes" id="UP001156601">
    <property type="component" value="Unassembled WGS sequence"/>
</dbReference>
<reference evidence="1" key="2">
    <citation type="submission" date="2023-01" db="EMBL/GenBank/DDBJ databases">
        <title>Draft genome sequence of Agaribacter marinus strain NBRC 110023.</title>
        <authorList>
            <person name="Sun Q."/>
            <person name="Mori K."/>
        </authorList>
    </citation>
    <scope>NUCLEOTIDE SEQUENCE</scope>
    <source>
        <strain evidence="1">NBRC 110023</strain>
    </source>
</reference>
<dbReference type="AlphaFoldDB" id="A0AA37SWD7"/>
<name>A0AA37SWD7_9ALTE</name>
<evidence type="ECO:0000313" key="2">
    <source>
        <dbReference type="Proteomes" id="UP001156601"/>
    </source>
</evidence>
<dbReference type="InterPro" id="IPR021936">
    <property type="entry name" value="DUF3549"/>
</dbReference>
<comment type="caution">
    <text evidence="1">The sequence shown here is derived from an EMBL/GenBank/DDBJ whole genome shotgun (WGS) entry which is preliminary data.</text>
</comment>